<dbReference type="InterPro" id="IPR011037">
    <property type="entry name" value="Pyrv_Knase-like_insert_dom_sf"/>
</dbReference>
<dbReference type="InterPro" id="IPR015813">
    <property type="entry name" value="Pyrv/PenolPyrv_kinase-like_dom"/>
</dbReference>
<comment type="cofactor">
    <cofactor evidence="1">
        <name>K(+)</name>
        <dbReference type="ChEBI" id="CHEBI:29103"/>
    </cofactor>
</comment>
<dbReference type="EMBL" id="OV725081">
    <property type="protein sequence ID" value="CAH1403288.1"/>
    <property type="molecule type" value="Genomic_DNA"/>
</dbReference>
<comment type="similarity">
    <text evidence="3 13">Belongs to the pyruvate kinase family.</text>
</comment>
<dbReference type="GO" id="GO:0000287">
    <property type="term" value="F:magnesium ion binding"/>
    <property type="evidence" value="ECO:0007669"/>
    <property type="project" value="InterPro"/>
</dbReference>
<evidence type="ECO:0000256" key="6">
    <source>
        <dbReference type="ARBA" id="ARBA00022723"/>
    </source>
</evidence>
<evidence type="ECO:0000313" key="17">
    <source>
        <dbReference type="Proteomes" id="UP001152798"/>
    </source>
</evidence>
<dbReference type="Gene3D" id="3.40.1380.20">
    <property type="entry name" value="Pyruvate kinase, C-terminal domain"/>
    <property type="match status" value="1"/>
</dbReference>
<dbReference type="SUPFAM" id="SSF52935">
    <property type="entry name" value="PK C-terminal domain-like"/>
    <property type="match status" value="1"/>
</dbReference>
<dbReference type="GO" id="GO:0005524">
    <property type="term" value="F:ATP binding"/>
    <property type="evidence" value="ECO:0007669"/>
    <property type="project" value="UniProtKB-KW"/>
</dbReference>
<evidence type="ECO:0000256" key="12">
    <source>
        <dbReference type="ARBA" id="ARBA00023317"/>
    </source>
</evidence>
<dbReference type="SUPFAM" id="SSF51621">
    <property type="entry name" value="Phosphoenolpyruvate/pyruvate domain"/>
    <property type="match status" value="1"/>
</dbReference>
<organism evidence="16 17">
    <name type="scientific">Nezara viridula</name>
    <name type="common">Southern green stink bug</name>
    <name type="synonym">Cimex viridulus</name>
    <dbReference type="NCBI Taxonomy" id="85310"/>
    <lineage>
        <taxon>Eukaryota</taxon>
        <taxon>Metazoa</taxon>
        <taxon>Ecdysozoa</taxon>
        <taxon>Arthropoda</taxon>
        <taxon>Hexapoda</taxon>
        <taxon>Insecta</taxon>
        <taxon>Pterygota</taxon>
        <taxon>Neoptera</taxon>
        <taxon>Paraneoptera</taxon>
        <taxon>Hemiptera</taxon>
        <taxon>Heteroptera</taxon>
        <taxon>Panheteroptera</taxon>
        <taxon>Pentatomomorpha</taxon>
        <taxon>Pentatomoidea</taxon>
        <taxon>Pentatomidae</taxon>
        <taxon>Pentatominae</taxon>
        <taxon>Nezara</taxon>
    </lineage>
</organism>
<dbReference type="GO" id="GO:0030955">
    <property type="term" value="F:potassium ion binding"/>
    <property type="evidence" value="ECO:0007669"/>
    <property type="project" value="InterPro"/>
</dbReference>
<evidence type="ECO:0000256" key="5">
    <source>
        <dbReference type="ARBA" id="ARBA00022679"/>
    </source>
</evidence>
<proteinExistence type="inferred from homology"/>
<dbReference type="Pfam" id="PF00224">
    <property type="entry name" value="PK"/>
    <property type="match status" value="1"/>
</dbReference>
<evidence type="ECO:0000259" key="15">
    <source>
        <dbReference type="Pfam" id="PF02887"/>
    </source>
</evidence>
<keyword evidence="17" id="KW-1185">Reference proteome</keyword>
<protein>
    <recommendedName>
        <fullName evidence="4 13">Pyruvate kinase</fullName>
        <ecNumber evidence="4 13">2.7.1.40</ecNumber>
    </recommendedName>
</protein>
<dbReference type="Gene3D" id="3.20.20.60">
    <property type="entry name" value="Phosphoenolpyruvate-binding domains"/>
    <property type="match status" value="1"/>
</dbReference>
<comment type="pathway">
    <text evidence="2 13">Carbohydrate degradation; glycolysis; pyruvate from D-glyceraldehyde 3-phosphate: step 5/5.</text>
</comment>
<keyword evidence="8 13" id="KW-0418">Kinase</keyword>
<feature type="domain" description="Pyruvate kinase barrel" evidence="14">
    <location>
        <begin position="2"/>
        <end position="326"/>
    </location>
</feature>
<accession>A0A9P0HIQ3</accession>
<gene>
    <name evidence="16" type="ORF">NEZAVI_LOCUS11917</name>
</gene>
<sequence length="509" mass="56414">MSTVCTIGEKCCEEAVLEQMLEAGMRAARFDMKDGDSKDQLLLLRKMKNSLTDIASKHKRVIPVAIIGDIKGPQVLTGKLYKAEKIFLKRGGLITLTTHPGWDLRGTAEKLYIDHRNLPFIVKPRDRVFLDCGRIELTVRGAVDTDIVCEIQNDGDIGENRDVFVLNVPFELPAITEKDKKDISLLIEEGVDAIFASSIINKHGVRDVRKALGEKGRGVLIFTKIESRLAFDNFDEIILETDGIVVNRGKLGIEMSAERVLQAQKTMIAKALKNGKPIFSYTDYLNSMIHRNCPTIAESTDVVNSVIDGLDGIILLDETSKGDDPVIVVKTLSTLAREAEAQLWQWELFRSLDILSCPPLDPAHAICIAAVMAAMKCHAAGIMVVSTSGRSAQLVARYKPRCPIFAITRYGSVARQLSLWRGVFPVHYIAAPNPCYARDVDLRIQYAIEIGKIKGTIFPGDPLVLVNGWRQGSGFTNNIRLVYVSARDPWVYPHTPAPQGMHHQVQTDA</sequence>
<keyword evidence="7" id="KW-0547">Nucleotide-binding</keyword>
<feature type="domain" description="Pyruvate kinase C-terminal" evidence="15">
    <location>
        <begin position="364"/>
        <end position="481"/>
    </location>
</feature>
<evidence type="ECO:0000256" key="2">
    <source>
        <dbReference type="ARBA" id="ARBA00004997"/>
    </source>
</evidence>
<name>A0A9P0HIQ3_NEZVI</name>
<keyword evidence="12" id="KW-0670">Pyruvate</keyword>
<keyword evidence="11 13" id="KW-0324">Glycolysis</keyword>
<reference evidence="16" key="1">
    <citation type="submission" date="2022-01" db="EMBL/GenBank/DDBJ databases">
        <authorList>
            <person name="King R."/>
        </authorList>
    </citation>
    <scope>NUCLEOTIDE SEQUENCE</scope>
</reference>
<dbReference type="GO" id="GO:0016301">
    <property type="term" value="F:kinase activity"/>
    <property type="evidence" value="ECO:0007669"/>
    <property type="project" value="UniProtKB-KW"/>
</dbReference>
<dbReference type="EC" id="2.7.1.40" evidence="4 13"/>
<evidence type="ECO:0000313" key="16">
    <source>
        <dbReference type="EMBL" id="CAH1403288.1"/>
    </source>
</evidence>
<dbReference type="InterPro" id="IPR001697">
    <property type="entry name" value="Pyr_Knase"/>
</dbReference>
<dbReference type="SUPFAM" id="SSF50800">
    <property type="entry name" value="PK beta-barrel domain-like"/>
    <property type="match status" value="1"/>
</dbReference>
<keyword evidence="5 13" id="KW-0808">Transferase</keyword>
<dbReference type="InterPro" id="IPR015795">
    <property type="entry name" value="Pyrv_Knase_C"/>
</dbReference>
<evidence type="ECO:0000256" key="9">
    <source>
        <dbReference type="ARBA" id="ARBA00022840"/>
    </source>
</evidence>
<dbReference type="PRINTS" id="PR01050">
    <property type="entry name" value="PYRUVTKNASE"/>
</dbReference>
<dbReference type="InterPro" id="IPR015806">
    <property type="entry name" value="Pyrv_Knase_insert_dom_sf"/>
</dbReference>
<dbReference type="GO" id="GO:0004743">
    <property type="term" value="F:pyruvate kinase activity"/>
    <property type="evidence" value="ECO:0007669"/>
    <property type="project" value="UniProtKB-EC"/>
</dbReference>
<dbReference type="PANTHER" id="PTHR11817">
    <property type="entry name" value="PYRUVATE KINASE"/>
    <property type="match status" value="1"/>
</dbReference>
<comment type="catalytic activity">
    <reaction evidence="13">
        <text>pyruvate + ATP = phosphoenolpyruvate + ADP + H(+)</text>
        <dbReference type="Rhea" id="RHEA:18157"/>
        <dbReference type="ChEBI" id="CHEBI:15361"/>
        <dbReference type="ChEBI" id="CHEBI:15378"/>
        <dbReference type="ChEBI" id="CHEBI:30616"/>
        <dbReference type="ChEBI" id="CHEBI:58702"/>
        <dbReference type="ChEBI" id="CHEBI:456216"/>
        <dbReference type="EC" id="2.7.1.40"/>
    </reaction>
</comment>
<dbReference type="InterPro" id="IPR040442">
    <property type="entry name" value="Pyrv_kinase-like_dom_sf"/>
</dbReference>
<dbReference type="OrthoDB" id="6600357at2759"/>
<evidence type="ECO:0000256" key="11">
    <source>
        <dbReference type="ARBA" id="ARBA00023152"/>
    </source>
</evidence>
<keyword evidence="10 13" id="KW-0460">Magnesium</keyword>
<evidence type="ECO:0000259" key="14">
    <source>
        <dbReference type="Pfam" id="PF00224"/>
    </source>
</evidence>
<dbReference type="AlphaFoldDB" id="A0A9P0HIQ3"/>
<evidence type="ECO:0000256" key="1">
    <source>
        <dbReference type="ARBA" id="ARBA00001958"/>
    </source>
</evidence>
<keyword evidence="6" id="KW-0479">Metal-binding</keyword>
<dbReference type="InterPro" id="IPR036918">
    <property type="entry name" value="Pyrv_Knase_C_sf"/>
</dbReference>
<dbReference type="Pfam" id="PF02887">
    <property type="entry name" value="PK_C"/>
    <property type="match status" value="1"/>
</dbReference>
<dbReference type="NCBIfam" id="TIGR01064">
    <property type="entry name" value="pyruv_kin"/>
    <property type="match status" value="1"/>
</dbReference>
<evidence type="ECO:0000256" key="10">
    <source>
        <dbReference type="ARBA" id="ARBA00022842"/>
    </source>
</evidence>
<dbReference type="InterPro" id="IPR015793">
    <property type="entry name" value="Pyrv_Knase_brl"/>
</dbReference>
<evidence type="ECO:0000256" key="4">
    <source>
        <dbReference type="ARBA" id="ARBA00012142"/>
    </source>
</evidence>
<evidence type="ECO:0000256" key="7">
    <source>
        <dbReference type="ARBA" id="ARBA00022741"/>
    </source>
</evidence>
<evidence type="ECO:0000256" key="13">
    <source>
        <dbReference type="RuleBase" id="RU000504"/>
    </source>
</evidence>
<evidence type="ECO:0000256" key="3">
    <source>
        <dbReference type="ARBA" id="ARBA00008663"/>
    </source>
</evidence>
<evidence type="ECO:0000256" key="8">
    <source>
        <dbReference type="ARBA" id="ARBA00022777"/>
    </source>
</evidence>
<keyword evidence="9" id="KW-0067">ATP-binding</keyword>
<dbReference type="Proteomes" id="UP001152798">
    <property type="component" value="Chromosome 5"/>
</dbReference>
<dbReference type="Gene3D" id="2.40.33.10">
    <property type="entry name" value="PK beta-barrel domain-like"/>
    <property type="match status" value="1"/>
</dbReference>